<keyword evidence="1" id="KW-1133">Transmembrane helix</keyword>
<sequence>MSSRCITSSNNRNAHLQTETRRHEKVKLLLTLFLCHCNAQQITDSIQVSSKHQTTGCIRIPVIATDRVRHVHELSISIQSPTCADHGHGKYQLDTFSYENNTVNLTHREQLPDRNNSSPRSCSIVANSTNVIATCFQQQHKNGQLLDFNTGVLTSCVATIHSYNISTWKLQQFDFKTEFKKCATSAGQDAFVSCKNKTYFTTSTYGASGTALYLFDSSFNELNRVNVTSTSRSESTIVNISECQLTLLTRAASDQAYPNLKAWHYIIRNSSLVQTSTSISAWTTPFNWEGWTFQHQSNLNLRNQKHTTNFGTANWPVTTPSDYGSNKFESKEHSNKFWGISTNSNNTNGRFKPVLVQGVNNISTSVQPIFGFSHIAYASGILVKDTVWIIFETDSCKDQGKFPCIKRLFIDLLERPVTTVVDLLNQDQNHLTPNCTNEYTPDYTVKSFEGQPALQTQEIPLATISVLFVIIVATISAVCTRLYLNHRVSISKYISQVKSLSHGMRPASSV</sequence>
<dbReference type="GeneID" id="54124723"/>
<keyword evidence="1" id="KW-0472">Membrane</keyword>
<reference evidence="2" key="1">
    <citation type="submission" date="2017-08" db="EMBL/GenBank/DDBJ databases">
        <title>Identification of a novel virus as a cause of large scale mortalities in the endangered Bellinger River snapping turtle (Myuchelys georgesi).</title>
        <authorList>
            <person name="Frost M.J."/>
            <person name="Kirkland P.D."/>
            <person name="Read A.J."/>
            <person name="Zhang J."/>
            <person name="Hornitzky C.L."/>
        </authorList>
    </citation>
    <scope>NUCLEOTIDE SEQUENCE [LARGE SCALE GENOMIC DNA]</scope>
    <source>
        <strain evidence="2">J248</strain>
    </source>
</reference>
<name>A0A346I7J3_9NIDO</name>
<dbReference type="RefSeq" id="YP_009755850.1">
    <property type="nucleotide sequence ID" value="NC_046956.1"/>
</dbReference>
<keyword evidence="1" id="KW-0812">Transmembrane</keyword>
<organism evidence="2">
    <name type="scientific">Bellinger River virus</name>
    <dbReference type="NCBI Taxonomy" id="2301728"/>
    <lineage>
        <taxon>Viruses</taxon>
        <taxon>Riboviria</taxon>
        <taxon>Orthornavirae</taxon>
        <taxon>Pisuviricota</taxon>
        <taxon>Pisoniviricetes</taxon>
        <taxon>Nidovirales</taxon>
        <taxon>Tornidovirineae</taxon>
        <taxon>Tobaniviridae</taxon>
        <taxon>Serpentovirinae</taxon>
        <taxon>Pregotovirus</taxon>
        <taxon>Snaturtovirus</taxon>
        <taxon>Pregotovirus myuchelyis</taxon>
        <taxon>Berisnavirus 1</taxon>
    </lineage>
</organism>
<gene>
    <name evidence="2" type="primary">GP</name>
</gene>
<protein>
    <submittedName>
        <fullName evidence="2">Putative glycoprotein</fullName>
    </submittedName>
</protein>
<evidence type="ECO:0000313" key="3">
    <source>
        <dbReference type="Proteomes" id="UP000501074"/>
    </source>
</evidence>
<accession>A0A346I7J3</accession>
<proteinExistence type="predicted"/>
<evidence type="ECO:0000256" key="1">
    <source>
        <dbReference type="SAM" id="Phobius"/>
    </source>
</evidence>
<keyword evidence="3" id="KW-1185">Reference proteome</keyword>
<dbReference type="EMBL" id="MF685025">
    <property type="protein sequence ID" value="AXP11713.1"/>
    <property type="molecule type" value="Genomic_RNA"/>
</dbReference>
<dbReference type="Proteomes" id="UP000501074">
    <property type="component" value="Segment"/>
</dbReference>
<feature type="transmembrane region" description="Helical" evidence="1">
    <location>
        <begin position="461"/>
        <end position="484"/>
    </location>
</feature>
<dbReference type="KEGG" id="vg:54124723"/>
<evidence type="ECO:0000313" key="2">
    <source>
        <dbReference type="EMBL" id="AXP11713.1"/>
    </source>
</evidence>